<keyword evidence="2" id="KW-1185">Reference proteome</keyword>
<organism evidence="1 2">
    <name type="scientific">Sediminivirga luteola</name>
    <dbReference type="NCBI Taxonomy" id="1774748"/>
    <lineage>
        <taxon>Bacteria</taxon>
        <taxon>Bacillati</taxon>
        <taxon>Actinomycetota</taxon>
        <taxon>Actinomycetes</taxon>
        <taxon>Micrococcales</taxon>
        <taxon>Brevibacteriaceae</taxon>
        <taxon>Sediminivirga</taxon>
    </lineage>
</organism>
<gene>
    <name evidence="1" type="ORF">GCM10011333_20130</name>
</gene>
<evidence type="ECO:0000313" key="1">
    <source>
        <dbReference type="EMBL" id="GGA17029.1"/>
    </source>
</evidence>
<dbReference type="AlphaFoldDB" id="A0A8J2TYW0"/>
<evidence type="ECO:0000313" key="2">
    <source>
        <dbReference type="Proteomes" id="UP000616114"/>
    </source>
</evidence>
<dbReference type="EMBL" id="BMFY01000008">
    <property type="protein sequence ID" value="GGA17029.1"/>
    <property type="molecule type" value="Genomic_DNA"/>
</dbReference>
<sequence>MPERIADEAPVVVPHVIITVTGDGGLDVTVDGTPFPPPPDAPQWTRSTLGRLLDAITNDRTVTVRIEVRETDGSVFTDLIQANAPKQSEPPAPRLPKTRRNHTRRLGRVEVAYEGFVPGEDVAVALIVAHTDATGTGRARALIDTSHLADLLDKGTGEVVLLGRVSGTLHVRRLS</sequence>
<accession>A0A8J2TYW0</accession>
<dbReference type="RefSeq" id="WP_043341441.1">
    <property type="nucleotide sequence ID" value="NZ_BMFY01000008.1"/>
</dbReference>
<reference evidence="1" key="1">
    <citation type="journal article" date="2014" name="Int. J. Syst. Evol. Microbiol.">
        <title>Complete genome sequence of Corynebacterium casei LMG S-19264T (=DSM 44701T), isolated from a smear-ripened cheese.</title>
        <authorList>
            <consortium name="US DOE Joint Genome Institute (JGI-PGF)"/>
            <person name="Walter F."/>
            <person name="Albersmeier A."/>
            <person name="Kalinowski J."/>
            <person name="Ruckert C."/>
        </authorList>
    </citation>
    <scope>NUCLEOTIDE SEQUENCE</scope>
    <source>
        <strain evidence="1">CGMCC 1.12785</strain>
    </source>
</reference>
<proteinExistence type="predicted"/>
<protein>
    <submittedName>
        <fullName evidence="1">Uncharacterized protein</fullName>
    </submittedName>
</protein>
<comment type="caution">
    <text evidence="1">The sequence shown here is derived from an EMBL/GenBank/DDBJ whole genome shotgun (WGS) entry which is preliminary data.</text>
</comment>
<dbReference type="Proteomes" id="UP000616114">
    <property type="component" value="Unassembled WGS sequence"/>
</dbReference>
<reference evidence="1" key="2">
    <citation type="submission" date="2020-09" db="EMBL/GenBank/DDBJ databases">
        <authorList>
            <person name="Sun Q."/>
            <person name="Zhou Y."/>
        </authorList>
    </citation>
    <scope>NUCLEOTIDE SEQUENCE</scope>
    <source>
        <strain evidence="1">CGMCC 1.12785</strain>
    </source>
</reference>
<name>A0A8J2TYW0_9MICO</name>